<name>X0XY76_9ZZZZ</name>
<accession>X0XY76</accession>
<reference evidence="1" key="1">
    <citation type="journal article" date="2014" name="Front. Microbiol.">
        <title>High frequency of phylogenetically diverse reductive dehalogenase-homologous genes in deep subseafloor sedimentary metagenomes.</title>
        <authorList>
            <person name="Kawai M."/>
            <person name="Futagami T."/>
            <person name="Toyoda A."/>
            <person name="Takaki Y."/>
            <person name="Nishi S."/>
            <person name="Hori S."/>
            <person name="Arai W."/>
            <person name="Tsubouchi T."/>
            <person name="Morono Y."/>
            <person name="Uchiyama I."/>
            <person name="Ito T."/>
            <person name="Fujiyama A."/>
            <person name="Inagaki F."/>
            <person name="Takami H."/>
        </authorList>
    </citation>
    <scope>NUCLEOTIDE SEQUENCE</scope>
    <source>
        <strain evidence="1">Expedition CK06-06</strain>
    </source>
</reference>
<sequence>ESGEETLSSNLVKVTAGENGSSYFWLIEGLTGYTSHSLTSDFDFIRPNQIENFLVKLLGTNSEVVGIFPSKVHESLHYTIPSVFSLLQQPPLELAFTLFSPPAIGPDFTNYWQPVESGNGYGDLQFSDAVFPACPVTVTHPYQWNGLEFTFIEDTYQIAPDLDLLSYCEFVVNHSINVWGLEPTVLLMETLLPDWPPEKTTTGKDYPDDALDEWRYRLSIYHALLANQDQATAYAQLILDDPASPESRWIE</sequence>
<evidence type="ECO:0000313" key="1">
    <source>
        <dbReference type="EMBL" id="GAG40147.1"/>
    </source>
</evidence>
<feature type="non-terminal residue" evidence="1">
    <location>
        <position position="1"/>
    </location>
</feature>
<organism evidence="1">
    <name type="scientific">marine sediment metagenome</name>
    <dbReference type="NCBI Taxonomy" id="412755"/>
    <lineage>
        <taxon>unclassified sequences</taxon>
        <taxon>metagenomes</taxon>
        <taxon>ecological metagenomes</taxon>
    </lineage>
</organism>
<proteinExistence type="predicted"/>
<dbReference type="AlphaFoldDB" id="X0XY76"/>
<comment type="caution">
    <text evidence="1">The sequence shown here is derived from an EMBL/GenBank/DDBJ whole genome shotgun (WGS) entry which is preliminary data.</text>
</comment>
<gene>
    <name evidence="1" type="ORF">S01H1_64037</name>
</gene>
<dbReference type="EMBL" id="BARS01042186">
    <property type="protein sequence ID" value="GAG40147.1"/>
    <property type="molecule type" value="Genomic_DNA"/>
</dbReference>
<protein>
    <submittedName>
        <fullName evidence="1">Uncharacterized protein</fullName>
    </submittedName>
</protein>
<feature type="non-terminal residue" evidence="1">
    <location>
        <position position="251"/>
    </location>
</feature>